<evidence type="ECO:0000313" key="2">
    <source>
        <dbReference type="EMBL" id="CAH0520238.1"/>
    </source>
</evidence>
<organism evidence="2 3">
    <name type="scientific">Peronospora belbahrii</name>
    <dbReference type="NCBI Taxonomy" id="622444"/>
    <lineage>
        <taxon>Eukaryota</taxon>
        <taxon>Sar</taxon>
        <taxon>Stramenopiles</taxon>
        <taxon>Oomycota</taxon>
        <taxon>Peronosporomycetes</taxon>
        <taxon>Peronosporales</taxon>
        <taxon>Peronosporaceae</taxon>
        <taxon>Peronospora</taxon>
    </lineage>
</organism>
<comment type="caution">
    <text evidence="2">The sequence shown here is derived from an EMBL/GenBank/DDBJ whole genome shotgun (WGS) entry which is preliminary data.</text>
</comment>
<dbReference type="EMBL" id="CAKLCB010000340">
    <property type="protein sequence ID" value="CAH0520238.1"/>
    <property type="molecule type" value="Genomic_DNA"/>
</dbReference>
<feature type="compositionally biased region" description="Polar residues" evidence="1">
    <location>
        <begin position="321"/>
        <end position="332"/>
    </location>
</feature>
<protein>
    <recommendedName>
        <fullName evidence="4">PSP1 C-terminal domain-containing protein</fullName>
    </recommendedName>
</protein>
<sequence>MTHLRCPRESGTVSAVPAIKSSEVDPIHLFYCSQHDGKTAKCPTSSSDASNSLRLRLAAGDVVLVLEFNNALLPQSAKMVAPDAANLWGVVVSAEEMEPRGRGNQLLKVRMFADDNVLAVPNQYAVRIAAASDFSRPVDLIRHCLQRHAMVELQLRRTDGKIDDVEAKRILFVSYKSFAARLKALRVTAAQALSYAEEGLARWRRFHDLAEPHHYDGLGDSAPIYFYIDTRGSRFGQQVLNSMDTVDNVAEAVRDVNEDVSVTGADTDSGGAAANGLARGSPHLHRRPYSVGRSPHEAEAEQLMKADAILSDTHLTHCSLPKQSQNSTQHTSLIDAYSA</sequence>
<keyword evidence="3" id="KW-1185">Reference proteome</keyword>
<feature type="compositionally biased region" description="Low complexity" evidence="1">
    <location>
        <begin position="263"/>
        <end position="276"/>
    </location>
</feature>
<feature type="region of interest" description="Disordered" evidence="1">
    <location>
        <begin position="320"/>
        <end position="339"/>
    </location>
</feature>
<proteinExistence type="predicted"/>
<name>A0ABN8DA72_9STRA</name>
<gene>
    <name evidence="2" type="ORF">PBS001_LOCUS6730</name>
</gene>
<evidence type="ECO:0000313" key="3">
    <source>
        <dbReference type="Proteomes" id="UP001158986"/>
    </source>
</evidence>
<reference evidence="2 3" key="1">
    <citation type="submission" date="2021-11" db="EMBL/GenBank/DDBJ databases">
        <authorList>
            <person name="Islam A."/>
            <person name="Islam S."/>
            <person name="Flora M.S."/>
            <person name="Rahman M."/>
            <person name="Ziaur R.M."/>
            <person name="Epstein J.H."/>
            <person name="Hassan M."/>
            <person name="Klassen M."/>
            <person name="Woodard K."/>
            <person name="Webb A."/>
            <person name="Webby R.J."/>
            <person name="El Zowalaty M.E."/>
        </authorList>
    </citation>
    <scope>NUCLEOTIDE SEQUENCE [LARGE SCALE GENOMIC DNA]</scope>
    <source>
        <strain evidence="2">Pbs1</strain>
    </source>
</reference>
<feature type="region of interest" description="Disordered" evidence="1">
    <location>
        <begin position="262"/>
        <end position="284"/>
    </location>
</feature>
<evidence type="ECO:0000256" key="1">
    <source>
        <dbReference type="SAM" id="MobiDB-lite"/>
    </source>
</evidence>
<evidence type="ECO:0008006" key="4">
    <source>
        <dbReference type="Google" id="ProtNLM"/>
    </source>
</evidence>
<dbReference type="Proteomes" id="UP001158986">
    <property type="component" value="Unassembled WGS sequence"/>
</dbReference>
<accession>A0ABN8DA72</accession>